<accession>A0AA96ZVG2</accession>
<keyword evidence="2" id="KW-1185">Reference proteome</keyword>
<name>A0AA96ZVG2_9EURY</name>
<evidence type="ECO:0000313" key="1">
    <source>
        <dbReference type="EMBL" id="WNY26689.1"/>
    </source>
</evidence>
<proteinExistence type="predicted"/>
<gene>
    <name evidence="1" type="ORF">MsAm2_04610</name>
</gene>
<organism evidence="1 2">
    <name type="scientific">Methanolapillus ohkumae</name>
    <dbReference type="NCBI Taxonomy" id="3028298"/>
    <lineage>
        <taxon>Archaea</taxon>
        <taxon>Methanobacteriati</taxon>
        <taxon>Methanobacteriota</taxon>
        <taxon>Stenosarchaea group</taxon>
        <taxon>Methanomicrobia</taxon>
        <taxon>Methanosarcinales</taxon>
        <taxon>Methanosarcinaceae</taxon>
        <taxon>Methanolapillus</taxon>
    </lineage>
</organism>
<protein>
    <recommendedName>
        <fullName evidence="3">DUF424 family protein</fullName>
    </recommendedName>
</protein>
<evidence type="ECO:0008006" key="3">
    <source>
        <dbReference type="Google" id="ProtNLM"/>
    </source>
</evidence>
<dbReference type="EMBL" id="CP131061">
    <property type="protein sequence ID" value="WNY26689.1"/>
    <property type="molecule type" value="Genomic_DNA"/>
</dbReference>
<reference evidence="1 2" key="1">
    <citation type="submission" date="2023-07" db="EMBL/GenBank/DDBJ databases">
        <title>Closed genome sequence of Methanosarcinaceae archaeon Am2.</title>
        <authorList>
            <person name="Poehlein A."/>
            <person name="Protasov E."/>
            <person name="Platt K."/>
            <person name="Reeh H."/>
            <person name="Daniel R."/>
            <person name="Brune A."/>
        </authorList>
    </citation>
    <scope>NUCLEOTIDE SEQUENCE [LARGE SCALE GENOMIC DNA]</scope>
    <source>
        <strain evidence="1 2">Am2</strain>
    </source>
</reference>
<dbReference type="Gene3D" id="3.30.1860.10">
    <property type="entry name" value="uncharacterized conserved protein from methanopyrus kandleri domain like"/>
    <property type="match status" value="1"/>
</dbReference>
<dbReference type="AlphaFoldDB" id="A0AA96ZVG2"/>
<dbReference type="InterPro" id="IPR007355">
    <property type="entry name" value="DUF424"/>
</dbReference>
<sequence length="96" mass="10732">MYVKTYKSEKNFMVAVCDRDLIGQKLKNEKCEIHVSASFYQGNEADAETVTRLLMSATTANLIGKKSVSCAIDCELIDPDSVIYFGDIPHALYFTI</sequence>
<dbReference type="Proteomes" id="UP001304970">
    <property type="component" value="Chromosome"/>
</dbReference>
<evidence type="ECO:0000313" key="2">
    <source>
        <dbReference type="Proteomes" id="UP001304970"/>
    </source>
</evidence>
<dbReference type="Pfam" id="PF04242">
    <property type="entry name" value="DUF424"/>
    <property type="match status" value="1"/>
</dbReference>